<dbReference type="RefSeq" id="WP_006906373.1">
    <property type="nucleotide sequence ID" value="NZ_GG665866.1"/>
</dbReference>
<protein>
    <submittedName>
        <fullName evidence="4">Thioredoxin-disulfide reductase</fullName>
    </submittedName>
</protein>
<dbReference type="InterPro" id="IPR036188">
    <property type="entry name" value="FAD/NAD-bd_sf"/>
</dbReference>
<dbReference type="HOGENOM" id="CLU_031864_5_3_9"/>
<dbReference type="GO" id="GO:0016491">
    <property type="term" value="F:oxidoreductase activity"/>
    <property type="evidence" value="ECO:0007669"/>
    <property type="project" value="UniProtKB-KW"/>
</dbReference>
<dbReference type="InterPro" id="IPR023753">
    <property type="entry name" value="FAD/NAD-binding_dom"/>
</dbReference>
<dbReference type="Proteomes" id="UP000003494">
    <property type="component" value="Unassembled WGS sequence"/>
</dbReference>
<dbReference type="InterPro" id="IPR050097">
    <property type="entry name" value="Ferredoxin-NADP_redctase_2"/>
</dbReference>
<dbReference type="PRINTS" id="PR00368">
    <property type="entry name" value="FADPNR"/>
</dbReference>
<accession>C4GBR7</accession>
<evidence type="ECO:0000256" key="1">
    <source>
        <dbReference type="ARBA" id="ARBA00022630"/>
    </source>
</evidence>
<evidence type="ECO:0000259" key="3">
    <source>
        <dbReference type="Pfam" id="PF07992"/>
    </source>
</evidence>
<dbReference type="SUPFAM" id="SSF51905">
    <property type="entry name" value="FAD/NAD(P)-binding domain"/>
    <property type="match status" value="1"/>
</dbReference>
<dbReference type="eggNOG" id="COG0492">
    <property type="taxonomic scope" value="Bacteria"/>
</dbReference>
<dbReference type="PANTHER" id="PTHR48105">
    <property type="entry name" value="THIOREDOXIN REDUCTASE 1-RELATED-RELATED"/>
    <property type="match status" value="1"/>
</dbReference>
<evidence type="ECO:0000313" key="4">
    <source>
        <dbReference type="EMBL" id="EEP28560.1"/>
    </source>
</evidence>
<evidence type="ECO:0000313" key="5">
    <source>
        <dbReference type="Proteomes" id="UP000003494"/>
    </source>
</evidence>
<keyword evidence="1" id="KW-0285">Flavoprotein</keyword>
<dbReference type="STRING" id="626523.GCWU000342_01370"/>
<feature type="domain" description="FAD/NAD(P)-binding" evidence="3">
    <location>
        <begin position="2"/>
        <end position="289"/>
    </location>
</feature>
<dbReference type="PRINTS" id="PR00469">
    <property type="entry name" value="PNDRDTASEII"/>
</dbReference>
<gene>
    <name evidence="4" type="ORF">GCWU000342_01370</name>
</gene>
<dbReference type="Gene3D" id="3.50.50.60">
    <property type="entry name" value="FAD/NAD(P)-binding domain"/>
    <property type="match status" value="2"/>
</dbReference>
<keyword evidence="5" id="KW-1185">Reference proteome</keyword>
<dbReference type="Pfam" id="PF07992">
    <property type="entry name" value="Pyr_redox_2"/>
    <property type="match status" value="1"/>
</dbReference>
<dbReference type="EMBL" id="ACIP02000002">
    <property type="protein sequence ID" value="EEP28560.1"/>
    <property type="molecule type" value="Genomic_DNA"/>
</dbReference>
<keyword evidence="2" id="KW-0560">Oxidoreductase</keyword>
<dbReference type="AlphaFoldDB" id="C4GBR7"/>
<sequence length="307" mass="33051">MYDILVVGAGTAGLSAGIYGVRQNKSVLILEANTFGGQIINTPDIENYPGIAHTSGFDFAMGLYQQAIDLGVEYRQARVASIEDAGDHKIAVLEDGDRIASRTIILATGAKNRPLGLAHEKEWIGRGISYCATCDGMFYRKKIVAVNGGGNTALEDAEFLSNIVEKVYVIHRRDQFRGEPVRVEKLRARENVEFVLNANITALLGQDRLEALEVTDKITGEKRIIKVNGLFVAIGQAPENMIFSNVVGLDKGGYIVAGEDCRTNVDGIFAAGDTRTKTVRQLTTAASDGAVAALAAVAYIHDNEMSA</sequence>
<proteinExistence type="predicted"/>
<evidence type="ECO:0000256" key="2">
    <source>
        <dbReference type="ARBA" id="ARBA00023002"/>
    </source>
</evidence>
<comment type="caution">
    <text evidence="4">The sequence shown here is derived from an EMBL/GenBank/DDBJ whole genome shotgun (WGS) entry which is preliminary data.</text>
</comment>
<organism evidence="4 5">
    <name type="scientific">Shuttleworthella satelles DSM 14600</name>
    <dbReference type="NCBI Taxonomy" id="626523"/>
    <lineage>
        <taxon>Bacteria</taxon>
        <taxon>Bacillati</taxon>
        <taxon>Bacillota</taxon>
        <taxon>Clostridia</taxon>
        <taxon>Lachnospirales</taxon>
        <taxon>Lachnospiraceae</taxon>
        <taxon>Shuttleworthella</taxon>
    </lineage>
</organism>
<name>C4GBR7_9FIRM</name>
<reference evidence="4" key="1">
    <citation type="submission" date="2009-04" db="EMBL/GenBank/DDBJ databases">
        <authorList>
            <person name="Weinstock G."/>
            <person name="Sodergren E."/>
            <person name="Clifton S."/>
            <person name="Fulton L."/>
            <person name="Fulton B."/>
            <person name="Courtney L."/>
            <person name="Fronick C."/>
            <person name="Harrison M."/>
            <person name="Strong C."/>
            <person name="Farmer C."/>
            <person name="Delahaunty K."/>
            <person name="Markovic C."/>
            <person name="Hall O."/>
            <person name="Minx P."/>
            <person name="Tomlinson C."/>
            <person name="Mitreva M."/>
            <person name="Nelson J."/>
            <person name="Hou S."/>
            <person name="Wollam A."/>
            <person name="Pepin K.H."/>
            <person name="Johnson M."/>
            <person name="Bhonagiri V."/>
            <person name="Nash W.E."/>
            <person name="Warren W."/>
            <person name="Chinwalla A."/>
            <person name="Mardis E.R."/>
            <person name="Wilson R.K."/>
        </authorList>
    </citation>
    <scope>NUCLEOTIDE SEQUENCE [LARGE SCALE GENOMIC DNA]</scope>
    <source>
        <strain evidence="4">DSM 14600</strain>
    </source>
</reference>